<dbReference type="KEGG" id="tml:GSTUM_00008898001"/>
<dbReference type="InParanoid" id="D5GJ98"/>
<protein>
    <submittedName>
        <fullName evidence="2">(Perigord truffle) hypothetical protein</fullName>
    </submittedName>
</protein>
<dbReference type="RefSeq" id="XP_002840400.1">
    <property type="nucleotide sequence ID" value="XM_002840354.1"/>
</dbReference>
<feature type="transmembrane region" description="Helical" evidence="1">
    <location>
        <begin position="12"/>
        <end position="33"/>
    </location>
</feature>
<reference evidence="2 3" key="1">
    <citation type="journal article" date="2010" name="Nature">
        <title>Perigord black truffle genome uncovers evolutionary origins and mechanisms of symbiosis.</title>
        <authorList>
            <person name="Martin F."/>
            <person name="Kohler A."/>
            <person name="Murat C."/>
            <person name="Balestrini R."/>
            <person name="Coutinho P.M."/>
            <person name="Jaillon O."/>
            <person name="Montanini B."/>
            <person name="Morin E."/>
            <person name="Noel B."/>
            <person name="Percudani R."/>
            <person name="Porcel B."/>
            <person name="Rubini A."/>
            <person name="Amicucci A."/>
            <person name="Amselem J."/>
            <person name="Anthouard V."/>
            <person name="Arcioni S."/>
            <person name="Artiguenave F."/>
            <person name="Aury J.M."/>
            <person name="Ballario P."/>
            <person name="Bolchi A."/>
            <person name="Brenna A."/>
            <person name="Brun A."/>
            <person name="Buee M."/>
            <person name="Cantarel B."/>
            <person name="Chevalier G."/>
            <person name="Couloux A."/>
            <person name="Da Silva C."/>
            <person name="Denoeud F."/>
            <person name="Duplessis S."/>
            <person name="Ghignone S."/>
            <person name="Hilselberger B."/>
            <person name="Iotti M."/>
            <person name="Marcais B."/>
            <person name="Mello A."/>
            <person name="Miranda M."/>
            <person name="Pacioni G."/>
            <person name="Quesneville H."/>
            <person name="Riccioni C."/>
            <person name="Ruotolo R."/>
            <person name="Splivallo R."/>
            <person name="Stocchi V."/>
            <person name="Tisserant E."/>
            <person name="Viscomi A.R."/>
            <person name="Zambonelli A."/>
            <person name="Zampieri E."/>
            <person name="Henrissat B."/>
            <person name="Lebrun M.H."/>
            <person name="Paolocci F."/>
            <person name="Bonfante P."/>
            <person name="Ottonello S."/>
            <person name="Wincker P."/>
        </authorList>
    </citation>
    <scope>NUCLEOTIDE SEQUENCE [LARGE SCALE GENOMIC DNA]</scope>
    <source>
        <strain evidence="2 3">Mel28</strain>
    </source>
</reference>
<evidence type="ECO:0000313" key="3">
    <source>
        <dbReference type="Proteomes" id="UP000006911"/>
    </source>
</evidence>
<dbReference type="HOGENOM" id="CLU_3360022_0_0_1"/>
<proteinExistence type="predicted"/>
<name>D5GJ98_TUBMM</name>
<gene>
    <name evidence="2" type="ORF">GSTUM_00008898001</name>
</gene>
<keyword evidence="1" id="KW-0812">Transmembrane</keyword>
<evidence type="ECO:0000256" key="1">
    <source>
        <dbReference type="SAM" id="Phobius"/>
    </source>
</evidence>
<dbReference type="AlphaFoldDB" id="D5GJ98"/>
<dbReference type="EMBL" id="FN430329">
    <property type="protein sequence ID" value="CAZ84591.1"/>
    <property type="molecule type" value="Genomic_DNA"/>
</dbReference>
<evidence type="ECO:0000313" key="2">
    <source>
        <dbReference type="EMBL" id="CAZ84591.1"/>
    </source>
</evidence>
<keyword evidence="1" id="KW-1133">Transmembrane helix</keyword>
<dbReference type="GeneID" id="9185959"/>
<sequence>MLIGSAPAKLLVITVLASFMTRWHLVVMLLRILSYR</sequence>
<accession>D5GJ98</accession>
<keyword evidence="1" id="KW-0472">Membrane</keyword>
<dbReference type="Proteomes" id="UP000006911">
    <property type="component" value="Unassembled WGS sequence"/>
</dbReference>
<keyword evidence="3" id="KW-1185">Reference proteome</keyword>
<organism evidence="2 3">
    <name type="scientific">Tuber melanosporum (strain Mel28)</name>
    <name type="common">Perigord black truffle</name>
    <dbReference type="NCBI Taxonomy" id="656061"/>
    <lineage>
        <taxon>Eukaryota</taxon>
        <taxon>Fungi</taxon>
        <taxon>Dikarya</taxon>
        <taxon>Ascomycota</taxon>
        <taxon>Pezizomycotina</taxon>
        <taxon>Pezizomycetes</taxon>
        <taxon>Pezizales</taxon>
        <taxon>Tuberaceae</taxon>
        <taxon>Tuber</taxon>
    </lineage>
</organism>